<dbReference type="OrthoDB" id="9812068at2"/>
<keyword evidence="9" id="KW-1185">Reference proteome</keyword>
<keyword evidence="2 5" id="KW-0645">Protease</keyword>
<evidence type="ECO:0000259" key="7">
    <source>
        <dbReference type="PROSITE" id="PS50106"/>
    </source>
</evidence>
<keyword evidence="6" id="KW-0472">Membrane</keyword>
<accession>A0A434AW29</accession>
<dbReference type="SMART" id="SM00228">
    <property type="entry name" value="PDZ"/>
    <property type="match status" value="1"/>
</dbReference>
<dbReference type="Pfam" id="PF13180">
    <property type="entry name" value="PDZ_2"/>
    <property type="match status" value="1"/>
</dbReference>
<dbReference type="Pfam" id="PF22694">
    <property type="entry name" value="CtpB_N-like"/>
    <property type="match status" value="1"/>
</dbReference>
<dbReference type="InterPro" id="IPR029045">
    <property type="entry name" value="ClpP/crotonase-like_dom_sf"/>
</dbReference>
<protein>
    <submittedName>
        <fullName evidence="8">S41 family peptidase</fullName>
    </submittedName>
</protein>
<keyword evidence="3 5" id="KW-0378">Hydrolase</keyword>
<keyword evidence="6" id="KW-0812">Transmembrane</keyword>
<evidence type="ECO:0000256" key="1">
    <source>
        <dbReference type="ARBA" id="ARBA00009179"/>
    </source>
</evidence>
<dbReference type="PANTHER" id="PTHR32060:SF30">
    <property type="entry name" value="CARBOXY-TERMINAL PROCESSING PROTEASE CTPA"/>
    <property type="match status" value="1"/>
</dbReference>
<dbReference type="InterPro" id="IPR055210">
    <property type="entry name" value="CtpA/B_N"/>
</dbReference>
<name>A0A434AW29_9BACT</name>
<dbReference type="NCBIfam" id="TIGR00225">
    <property type="entry name" value="prc"/>
    <property type="match status" value="1"/>
</dbReference>
<dbReference type="CDD" id="cd06782">
    <property type="entry name" value="cpPDZ_CPP-like"/>
    <property type="match status" value="1"/>
</dbReference>
<dbReference type="GO" id="GO:0008236">
    <property type="term" value="F:serine-type peptidase activity"/>
    <property type="evidence" value="ECO:0007669"/>
    <property type="project" value="UniProtKB-KW"/>
</dbReference>
<dbReference type="SUPFAM" id="SSF52096">
    <property type="entry name" value="ClpP/crotonase"/>
    <property type="match status" value="1"/>
</dbReference>
<gene>
    <name evidence="8" type="ORF">DLK05_06155</name>
</gene>
<dbReference type="InterPro" id="IPR001478">
    <property type="entry name" value="PDZ"/>
</dbReference>
<evidence type="ECO:0000256" key="6">
    <source>
        <dbReference type="SAM" id="Phobius"/>
    </source>
</evidence>
<feature type="domain" description="PDZ" evidence="7">
    <location>
        <begin position="94"/>
        <end position="164"/>
    </location>
</feature>
<dbReference type="SUPFAM" id="SSF50156">
    <property type="entry name" value="PDZ domain-like"/>
    <property type="match status" value="1"/>
</dbReference>
<dbReference type="GO" id="GO:0030288">
    <property type="term" value="C:outer membrane-bounded periplasmic space"/>
    <property type="evidence" value="ECO:0007669"/>
    <property type="project" value="TreeGrafter"/>
</dbReference>
<evidence type="ECO:0000256" key="4">
    <source>
        <dbReference type="ARBA" id="ARBA00022825"/>
    </source>
</evidence>
<dbReference type="Pfam" id="PF03572">
    <property type="entry name" value="Peptidase_S41"/>
    <property type="match status" value="1"/>
</dbReference>
<dbReference type="RefSeq" id="WP_127343119.1">
    <property type="nucleotide sequence ID" value="NZ_RJJX01000006.1"/>
</dbReference>
<evidence type="ECO:0000313" key="8">
    <source>
        <dbReference type="EMBL" id="RUT78721.1"/>
    </source>
</evidence>
<dbReference type="InterPro" id="IPR004447">
    <property type="entry name" value="Peptidase_S41A"/>
</dbReference>
<dbReference type="SMART" id="SM00245">
    <property type="entry name" value="TSPc"/>
    <property type="match status" value="1"/>
</dbReference>
<dbReference type="InterPro" id="IPR036034">
    <property type="entry name" value="PDZ_sf"/>
</dbReference>
<sequence length="534" mass="59317">MGYNNRKSAIIMPVLLACALVLGMFINSFFQKNDGTPSTIFQLPRAASKLDVVLNLIEKDYVDSVKAADLVEEAIPGLLKDLDPHTVYIPAKDLRAVNEELNGNFGGIGVQFIRYQDTVAIVRVIPGGPSEIAGILAGDRIVMVDDSIVAGVKMTDKEIISRLKGPKGTPVRIGIKRRGKKDLLSKELLRGSIPVPSVDVAYMLTKDLGYIKVNRFAATTYFEFSEGLQKLKDQACKKLIIDLRGNTGGYLSEATNMINEFLPEGNMIVYTKGKSQPKTDYKSNGEGQYQDLPIIVLIDEGSASASEIFAGAIQDNDRGKIVGRRSFGKGLVQEQRMLPDGSALRLTVARYYTPTGRCIQKPYNKGKADYYNDINHRFLHGEFEKADSIHFNDSLKYTTPGGNIVYGGGGIMPDVFIPVDTSGYSNYFRDLRAKGIIYQYAFSFVDKHRTEMKKLKDYKAVLQFLKSKPIIAEMVRYGANKGVKANAEGLKESRKIIETQIKAYIARDMIDDEGFYPIIKDLDQTLLKAETLFN</sequence>
<evidence type="ECO:0000313" key="9">
    <source>
        <dbReference type="Proteomes" id="UP000282985"/>
    </source>
</evidence>
<proteinExistence type="inferred from homology"/>
<dbReference type="CDD" id="cd07560">
    <property type="entry name" value="Peptidase_S41_CPP"/>
    <property type="match status" value="1"/>
</dbReference>
<reference evidence="8 9" key="1">
    <citation type="submission" date="2018-11" db="EMBL/GenBank/DDBJ databases">
        <title>Parancylomarina longa gen. nov., sp. nov., isolated from sediments of southern Okinawa.</title>
        <authorList>
            <person name="Fu T."/>
        </authorList>
    </citation>
    <scope>NUCLEOTIDE SEQUENCE [LARGE SCALE GENOMIC DNA]</scope>
    <source>
        <strain evidence="8 9">T3-2 S1-C</strain>
    </source>
</reference>
<dbReference type="Gene3D" id="3.30.750.44">
    <property type="match status" value="1"/>
</dbReference>
<evidence type="ECO:0000256" key="5">
    <source>
        <dbReference type="RuleBase" id="RU004404"/>
    </source>
</evidence>
<dbReference type="PROSITE" id="PS51257">
    <property type="entry name" value="PROKAR_LIPOPROTEIN"/>
    <property type="match status" value="1"/>
</dbReference>
<evidence type="ECO:0000256" key="2">
    <source>
        <dbReference type="ARBA" id="ARBA00022670"/>
    </source>
</evidence>
<comment type="caution">
    <text evidence="8">The sequence shown here is derived from an EMBL/GenBank/DDBJ whole genome shotgun (WGS) entry which is preliminary data.</text>
</comment>
<dbReference type="GO" id="GO:0006508">
    <property type="term" value="P:proteolysis"/>
    <property type="evidence" value="ECO:0007669"/>
    <property type="project" value="UniProtKB-KW"/>
</dbReference>
<dbReference type="Gene3D" id="3.90.226.10">
    <property type="entry name" value="2-enoyl-CoA Hydratase, Chain A, domain 1"/>
    <property type="match status" value="1"/>
</dbReference>
<organism evidence="8 9">
    <name type="scientific">Ancylomarina longa</name>
    <dbReference type="NCBI Taxonomy" id="2487017"/>
    <lineage>
        <taxon>Bacteria</taxon>
        <taxon>Pseudomonadati</taxon>
        <taxon>Bacteroidota</taxon>
        <taxon>Bacteroidia</taxon>
        <taxon>Marinilabiliales</taxon>
        <taxon>Marinifilaceae</taxon>
        <taxon>Ancylomarina</taxon>
    </lineage>
</organism>
<feature type="transmembrane region" description="Helical" evidence="6">
    <location>
        <begin position="9"/>
        <end position="30"/>
    </location>
</feature>
<keyword evidence="6" id="KW-1133">Transmembrane helix</keyword>
<dbReference type="PROSITE" id="PS50106">
    <property type="entry name" value="PDZ"/>
    <property type="match status" value="1"/>
</dbReference>
<dbReference type="GO" id="GO:0007165">
    <property type="term" value="P:signal transduction"/>
    <property type="evidence" value="ECO:0007669"/>
    <property type="project" value="TreeGrafter"/>
</dbReference>
<comment type="similarity">
    <text evidence="1 5">Belongs to the peptidase S41A family.</text>
</comment>
<keyword evidence="4 5" id="KW-0720">Serine protease</keyword>
<dbReference type="AlphaFoldDB" id="A0A434AW29"/>
<dbReference type="PANTHER" id="PTHR32060">
    <property type="entry name" value="TAIL-SPECIFIC PROTEASE"/>
    <property type="match status" value="1"/>
</dbReference>
<dbReference type="EMBL" id="RJJX01000006">
    <property type="protein sequence ID" value="RUT78721.1"/>
    <property type="molecule type" value="Genomic_DNA"/>
</dbReference>
<dbReference type="Gene3D" id="2.30.42.10">
    <property type="match status" value="1"/>
</dbReference>
<evidence type="ECO:0000256" key="3">
    <source>
        <dbReference type="ARBA" id="ARBA00022801"/>
    </source>
</evidence>
<dbReference type="Proteomes" id="UP000282985">
    <property type="component" value="Unassembled WGS sequence"/>
</dbReference>
<dbReference type="InterPro" id="IPR005151">
    <property type="entry name" value="Tail-specific_protease"/>
</dbReference>
<dbReference type="GO" id="GO:0004175">
    <property type="term" value="F:endopeptidase activity"/>
    <property type="evidence" value="ECO:0007669"/>
    <property type="project" value="TreeGrafter"/>
</dbReference>